<accession>A0A2S2NY00</accession>
<dbReference type="AlphaFoldDB" id="A0A2S2NY00"/>
<name>A0A2S2NY00_SCHGA</name>
<proteinExistence type="predicted"/>
<gene>
    <name evidence="2" type="ORF">g.44478</name>
</gene>
<dbReference type="EMBL" id="GGMR01009323">
    <property type="protein sequence ID" value="MBY21942.1"/>
    <property type="molecule type" value="Transcribed_RNA"/>
</dbReference>
<organism evidence="2">
    <name type="scientific">Schizaphis graminum</name>
    <name type="common">Green bug aphid</name>
    <dbReference type="NCBI Taxonomy" id="13262"/>
    <lineage>
        <taxon>Eukaryota</taxon>
        <taxon>Metazoa</taxon>
        <taxon>Ecdysozoa</taxon>
        <taxon>Arthropoda</taxon>
        <taxon>Hexapoda</taxon>
        <taxon>Insecta</taxon>
        <taxon>Pterygota</taxon>
        <taxon>Neoptera</taxon>
        <taxon>Paraneoptera</taxon>
        <taxon>Hemiptera</taxon>
        <taxon>Sternorrhyncha</taxon>
        <taxon>Aphidomorpha</taxon>
        <taxon>Aphidoidea</taxon>
        <taxon>Aphididae</taxon>
        <taxon>Aphidini</taxon>
        <taxon>Schizaphis</taxon>
    </lineage>
</organism>
<dbReference type="PANTHER" id="PTHR35374:SF1">
    <property type="entry name" value="PROTEIN KINASE DOMAIN-CONTAINING PROTEIN"/>
    <property type="match status" value="1"/>
</dbReference>
<evidence type="ECO:0000259" key="1">
    <source>
        <dbReference type="Pfam" id="PF26634"/>
    </source>
</evidence>
<dbReference type="PANTHER" id="PTHR35374">
    <property type="entry name" value="CYCLIN-DEPENDENT KINASE 11A-LIKE"/>
    <property type="match status" value="1"/>
</dbReference>
<feature type="domain" description="DUF8207" evidence="1">
    <location>
        <begin position="103"/>
        <end position="198"/>
    </location>
</feature>
<sequence length="263" mass="29645">MKEESNILEELVKAKESIKRKYTSLKNGEADVQQLMAQTFKPVIEPLTKISNTRDLFTNQSMADKGENKLGGIDSEINENGDVDDDDDYYQQEIENWFQSMDIDKTYGPKKLANGDITLGDKEVKFTRNLILFDVVSYPATSGLLRLLFLKNPLVYTGDDLKTYKSILIHTSAHLTTGGSKIKNTACKKFKNIISRLFPSGGELCMKVHRNNLMYWDNPNELVDRLRLLLASKSAGNTGVSNEIISIFEELLEAGLIKRTPNV</sequence>
<dbReference type="Pfam" id="PF26634">
    <property type="entry name" value="DUF8207"/>
    <property type="match status" value="1"/>
</dbReference>
<reference evidence="2" key="1">
    <citation type="submission" date="2018-04" db="EMBL/GenBank/DDBJ databases">
        <title>Transcriptome of Schizaphis graminum biotype I.</title>
        <authorList>
            <person name="Scully E.D."/>
            <person name="Geib S.M."/>
            <person name="Palmer N.A."/>
            <person name="Koch K."/>
            <person name="Bradshaw J."/>
            <person name="Heng-Moss T."/>
            <person name="Sarath G."/>
        </authorList>
    </citation>
    <scope>NUCLEOTIDE SEQUENCE</scope>
</reference>
<evidence type="ECO:0000313" key="2">
    <source>
        <dbReference type="EMBL" id="MBY21942.1"/>
    </source>
</evidence>
<dbReference type="InterPro" id="IPR058520">
    <property type="entry name" value="DUF8207"/>
</dbReference>
<protein>
    <recommendedName>
        <fullName evidence="1">DUF8207 domain-containing protein</fullName>
    </recommendedName>
</protein>